<evidence type="ECO:0000256" key="2">
    <source>
        <dbReference type="SAM" id="MobiDB-lite"/>
    </source>
</evidence>
<evidence type="ECO:0000313" key="4">
    <source>
        <dbReference type="Proteomes" id="UP000308489"/>
    </source>
</evidence>
<keyword evidence="4" id="KW-1185">Reference proteome</keyword>
<dbReference type="EMBL" id="LR590481">
    <property type="protein sequence ID" value="VTQ89765.1"/>
    <property type="molecule type" value="Genomic_DNA"/>
</dbReference>
<keyword evidence="1" id="KW-0175">Coiled coil</keyword>
<accession>A0A4U9RDB7</accession>
<dbReference type="AlphaFoldDB" id="A0A4U9RDB7"/>
<feature type="region of interest" description="Disordered" evidence="2">
    <location>
        <begin position="150"/>
        <end position="175"/>
    </location>
</feature>
<gene>
    <name evidence="3" type="ORF">NCTC503_01471</name>
</gene>
<dbReference type="KEGG" id="hhw:NCTC503_01471"/>
<sequence length="190" mass="21678">MEWLRKLLEGATIKDGKLDVSELMKSINTEFPKNAVPKDKYNEVSEAKKQLETDIKERDTQLETLKKSTGDNAELQKQIETLQAEIQKRDKTYALKENLKELGVTDVEYLIYKHGGIDNFNFDKEGKLIGLEDTINPYKESMPHIFKQEEKQTTQPGFKIGGDGTSQNPPSQQISMKDAITARIQAQMQK</sequence>
<reference evidence="3 4" key="1">
    <citation type="submission" date="2019-05" db="EMBL/GenBank/DDBJ databases">
        <authorList>
            <consortium name="Pathogen Informatics"/>
        </authorList>
    </citation>
    <scope>NUCLEOTIDE SEQUENCE [LARGE SCALE GENOMIC DNA]</scope>
    <source>
        <strain evidence="3 4">NCTC503</strain>
    </source>
</reference>
<feature type="compositionally biased region" description="Polar residues" evidence="2">
    <location>
        <begin position="165"/>
        <end position="175"/>
    </location>
</feature>
<evidence type="ECO:0000256" key="1">
    <source>
        <dbReference type="SAM" id="Coils"/>
    </source>
</evidence>
<feature type="coiled-coil region" evidence="1">
    <location>
        <begin position="48"/>
        <end position="92"/>
    </location>
</feature>
<proteinExistence type="predicted"/>
<evidence type="ECO:0000313" key="3">
    <source>
        <dbReference type="EMBL" id="VTQ89765.1"/>
    </source>
</evidence>
<organism evidence="3 4">
    <name type="scientific">Hathewaya histolytica</name>
    <name type="common">Clostridium histolyticum</name>
    <dbReference type="NCBI Taxonomy" id="1498"/>
    <lineage>
        <taxon>Bacteria</taxon>
        <taxon>Bacillati</taxon>
        <taxon>Bacillota</taxon>
        <taxon>Clostridia</taxon>
        <taxon>Eubacteriales</taxon>
        <taxon>Clostridiaceae</taxon>
        <taxon>Hathewaya</taxon>
    </lineage>
</organism>
<protein>
    <submittedName>
        <fullName evidence="3">Minor structural GP20 protein</fullName>
    </submittedName>
</protein>
<dbReference type="RefSeq" id="WP_138210126.1">
    <property type="nucleotide sequence ID" value="NZ_CBCRUQ010000014.1"/>
</dbReference>
<dbReference type="OrthoDB" id="2365850at2"/>
<dbReference type="Pfam" id="PF06810">
    <property type="entry name" value="Phage_scaffold"/>
    <property type="match status" value="1"/>
</dbReference>
<dbReference type="InterPro" id="IPR009636">
    <property type="entry name" value="SCAF"/>
</dbReference>
<name>A0A4U9RDB7_HATHI</name>
<dbReference type="Proteomes" id="UP000308489">
    <property type="component" value="Chromosome 1"/>
</dbReference>